<feature type="domain" description="Phosphomannose isomerase type I helical insertion" evidence="14">
    <location>
        <begin position="181"/>
        <end position="242"/>
    </location>
</feature>
<feature type="domain" description="Phosphomannose isomerase type I catalytic" evidence="13">
    <location>
        <begin position="2"/>
        <end position="146"/>
    </location>
</feature>
<dbReference type="RefSeq" id="XP_014471284.1">
    <property type="nucleotide sequence ID" value="XM_014615798.1"/>
</dbReference>
<evidence type="ECO:0000256" key="12">
    <source>
        <dbReference type="RuleBase" id="RU004248"/>
    </source>
</evidence>
<feature type="binding site" evidence="11">
    <location>
        <position position="104"/>
    </location>
    <ligand>
        <name>Zn(2+)</name>
        <dbReference type="ChEBI" id="CHEBI:29105"/>
    </ligand>
</feature>
<evidence type="ECO:0000313" key="16">
    <source>
        <dbReference type="RefSeq" id="XP_014471284.1"/>
    </source>
</evidence>
<dbReference type="AlphaFoldDB" id="A0A6P3X041"/>
<name>A0A6P3X041_DINQU</name>
<dbReference type="InterPro" id="IPR016305">
    <property type="entry name" value="Mannose-6-P_Isomerase"/>
</dbReference>
<dbReference type="KEGG" id="dqu:106742640"/>
<dbReference type="CTD" id="4351"/>
<sequence length="397" mass="44666">MELKCAVQTYDWGKPGINSIVADLMKTANADFVLDEKKPYAELWMGTHKNGPSYLKDTGVSLQKYIQENTNVLGSNIETQDFGTDLPFLFKVLSINKALSIQIHPDKEKAKVLHKLFPDIYKDPNHKPELAIALTPFKALCGFRPLNDIKKYLEEIPELCDAVGENNAHLLLKTNDSLITDVLRKCFLVLISRDSVMPQITQLLERLKGKDEAYKKSLNFDLLQRLHTDFPGDVGCFTVYLLNYITLQPGEAIYIPPNVVHAYLSGDCVECMACSDNVMRAGLTPKQKDIPNLMENMSLCSIQKLPPCREDVYTEVFRPPVSEFAVAKITIPPGQPFYKLIPRSSVSILIIVDGKANISSKTYCRGSVLFIPANEEIKIEVLCFCHPMLMFQAFINV</sequence>
<dbReference type="UniPathway" id="UPA00126">
    <property type="reaction ID" value="UER00423"/>
</dbReference>
<keyword evidence="15" id="KW-1185">Reference proteome</keyword>
<dbReference type="EC" id="5.3.1.8" evidence="4"/>
<dbReference type="RefSeq" id="XP_014471285.1">
    <property type="nucleotide sequence ID" value="XM_014615799.1"/>
</dbReference>
<evidence type="ECO:0000256" key="1">
    <source>
        <dbReference type="ARBA" id="ARBA00000757"/>
    </source>
</evidence>
<dbReference type="PANTHER" id="PTHR10309:SF0">
    <property type="entry name" value="MANNOSE-6-PHOSPHATE ISOMERASE"/>
    <property type="match status" value="1"/>
</dbReference>
<dbReference type="GeneID" id="106742640"/>
<keyword evidence="6 11" id="KW-0862">Zinc</keyword>
<comment type="similarity">
    <text evidence="3">Belongs to the mannose-6-phosphate isomerase type 1 family.</text>
</comment>
<dbReference type="OrthoDB" id="6605218at2759"/>
<gene>
    <name evidence="16 17" type="primary">LOC106742640</name>
</gene>
<feature type="binding site" evidence="11">
    <location>
        <position position="102"/>
    </location>
    <ligand>
        <name>Zn(2+)</name>
        <dbReference type="ChEBI" id="CHEBI:29105"/>
    </ligand>
</feature>
<dbReference type="PROSITE" id="PS00966">
    <property type="entry name" value="PMI_I_2"/>
    <property type="match status" value="1"/>
</dbReference>
<dbReference type="InterPro" id="IPR001250">
    <property type="entry name" value="Man6P_Isoase-1"/>
</dbReference>
<dbReference type="PIRSF" id="PIRSF001480">
    <property type="entry name" value="Mannose-6-phosphate_isomerase"/>
    <property type="match status" value="1"/>
</dbReference>
<evidence type="ECO:0000256" key="8">
    <source>
        <dbReference type="ARBA" id="ARBA00029741"/>
    </source>
</evidence>
<dbReference type="GO" id="GO:0005975">
    <property type="term" value="P:carbohydrate metabolic process"/>
    <property type="evidence" value="ECO:0007669"/>
    <property type="project" value="InterPro"/>
</dbReference>
<feature type="binding site" evidence="11">
    <location>
        <position position="261"/>
    </location>
    <ligand>
        <name>Zn(2+)</name>
        <dbReference type="ChEBI" id="CHEBI:29105"/>
    </ligand>
</feature>
<evidence type="ECO:0000256" key="2">
    <source>
        <dbReference type="ARBA" id="ARBA00004666"/>
    </source>
</evidence>
<dbReference type="InterPro" id="IPR018050">
    <property type="entry name" value="Pmannose_isomerase-type1_CS"/>
</dbReference>
<evidence type="ECO:0000256" key="3">
    <source>
        <dbReference type="ARBA" id="ARBA00010772"/>
    </source>
</evidence>
<evidence type="ECO:0000259" key="13">
    <source>
        <dbReference type="Pfam" id="PF20511"/>
    </source>
</evidence>
<dbReference type="GO" id="GO:0004476">
    <property type="term" value="F:mannose-6-phosphate isomerase activity"/>
    <property type="evidence" value="ECO:0007669"/>
    <property type="project" value="UniProtKB-EC"/>
</dbReference>
<dbReference type="PRINTS" id="PR00714">
    <property type="entry name" value="MAN6PISMRASE"/>
</dbReference>
<dbReference type="CDD" id="cd07011">
    <property type="entry name" value="cupin_PMI_type_I_N"/>
    <property type="match status" value="1"/>
</dbReference>
<dbReference type="GO" id="GO:0009298">
    <property type="term" value="P:GDP-mannose biosynthetic process"/>
    <property type="evidence" value="ECO:0007669"/>
    <property type="project" value="UniProtKB-UniPathway"/>
</dbReference>
<dbReference type="Gene3D" id="1.10.441.10">
    <property type="entry name" value="Phosphomannose Isomerase, domain 2"/>
    <property type="match status" value="1"/>
</dbReference>
<dbReference type="FunFam" id="2.60.120.10:FF:000044">
    <property type="entry name" value="Mannose-6-phosphate isomerase"/>
    <property type="match status" value="1"/>
</dbReference>
<keyword evidence="5 11" id="KW-0479">Metal-binding</keyword>
<dbReference type="Pfam" id="PF20512">
    <property type="entry name" value="PMI_typeI_hel"/>
    <property type="match status" value="1"/>
</dbReference>
<feature type="active site" evidence="10">
    <location>
        <position position="280"/>
    </location>
</feature>
<reference evidence="16 17" key="1">
    <citation type="submission" date="2025-04" db="UniProtKB">
        <authorList>
            <consortium name="RefSeq"/>
        </authorList>
    </citation>
    <scope>IDENTIFICATION</scope>
</reference>
<dbReference type="Pfam" id="PF20511">
    <property type="entry name" value="PMI_typeI_cat"/>
    <property type="match status" value="1"/>
</dbReference>
<evidence type="ECO:0000256" key="7">
    <source>
        <dbReference type="ARBA" id="ARBA00023235"/>
    </source>
</evidence>
<dbReference type="InterPro" id="IPR014710">
    <property type="entry name" value="RmlC-like_jellyroll"/>
</dbReference>
<evidence type="ECO:0000313" key="15">
    <source>
        <dbReference type="Proteomes" id="UP000515204"/>
    </source>
</evidence>
<accession>A0A6P3X041</accession>
<dbReference type="SUPFAM" id="SSF51182">
    <property type="entry name" value="RmlC-like cupins"/>
    <property type="match status" value="1"/>
</dbReference>
<evidence type="ECO:0000256" key="6">
    <source>
        <dbReference type="ARBA" id="ARBA00022833"/>
    </source>
</evidence>
<comment type="catalytic activity">
    <reaction evidence="1">
        <text>D-mannose 6-phosphate = D-fructose 6-phosphate</text>
        <dbReference type="Rhea" id="RHEA:12356"/>
        <dbReference type="ChEBI" id="CHEBI:58735"/>
        <dbReference type="ChEBI" id="CHEBI:61527"/>
        <dbReference type="EC" id="5.3.1.8"/>
    </reaction>
</comment>
<dbReference type="NCBIfam" id="TIGR00218">
    <property type="entry name" value="manA"/>
    <property type="match status" value="1"/>
</dbReference>
<feature type="binding site" evidence="11">
    <location>
        <position position="129"/>
    </location>
    <ligand>
        <name>Zn(2+)</name>
        <dbReference type="ChEBI" id="CHEBI:29105"/>
    </ligand>
</feature>
<evidence type="ECO:0000313" key="17">
    <source>
        <dbReference type="RefSeq" id="XP_014471285.1"/>
    </source>
</evidence>
<dbReference type="InterPro" id="IPR011051">
    <property type="entry name" value="RmlC_Cupin_sf"/>
</dbReference>
<dbReference type="PROSITE" id="PS00965">
    <property type="entry name" value="PMI_I_1"/>
    <property type="match status" value="1"/>
</dbReference>
<evidence type="ECO:0000256" key="5">
    <source>
        <dbReference type="ARBA" id="ARBA00022723"/>
    </source>
</evidence>
<dbReference type="InterPro" id="IPR046458">
    <property type="entry name" value="PMI_typeI_hel"/>
</dbReference>
<dbReference type="InterPro" id="IPR046457">
    <property type="entry name" value="PMI_typeI_cat"/>
</dbReference>
<dbReference type="GO" id="GO:0005829">
    <property type="term" value="C:cytosol"/>
    <property type="evidence" value="ECO:0007669"/>
    <property type="project" value="TreeGrafter"/>
</dbReference>
<dbReference type="Proteomes" id="UP000515204">
    <property type="component" value="Unplaced"/>
</dbReference>
<evidence type="ECO:0000256" key="10">
    <source>
        <dbReference type="PIRSR" id="PIRSR001480-1"/>
    </source>
</evidence>
<evidence type="ECO:0000259" key="14">
    <source>
        <dbReference type="Pfam" id="PF20512"/>
    </source>
</evidence>
<dbReference type="Gene3D" id="2.60.120.10">
    <property type="entry name" value="Jelly Rolls"/>
    <property type="match status" value="2"/>
</dbReference>
<comment type="cofactor">
    <cofactor evidence="11">
        <name>Zn(2+)</name>
        <dbReference type="ChEBI" id="CHEBI:29105"/>
    </cofactor>
    <text evidence="11">Binds 1 zinc ion per subunit.</text>
</comment>
<organism evidence="15 16">
    <name type="scientific">Dinoponera quadriceps</name>
    <name type="common">South American ant</name>
    <dbReference type="NCBI Taxonomy" id="609295"/>
    <lineage>
        <taxon>Eukaryota</taxon>
        <taxon>Metazoa</taxon>
        <taxon>Ecdysozoa</taxon>
        <taxon>Arthropoda</taxon>
        <taxon>Hexapoda</taxon>
        <taxon>Insecta</taxon>
        <taxon>Pterygota</taxon>
        <taxon>Neoptera</taxon>
        <taxon>Endopterygota</taxon>
        <taxon>Hymenoptera</taxon>
        <taxon>Apocrita</taxon>
        <taxon>Aculeata</taxon>
        <taxon>Formicoidea</taxon>
        <taxon>Formicidae</taxon>
        <taxon>Ponerinae</taxon>
        <taxon>Ponerini</taxon>
        <taxon>Dinoponera</taxon>
    </lineage>
</organism>
<protein>
    <recommendedName>
        <fullName evidence="4">mannose-6-phosphate isomerase</fullName>
        <ecNumber evidence="4">5.3.1.8</ecNumber>
    </recommendedName>
    <alternativeName>
        <fullName evidence="8">Phosphohexomutase</fullName>
    </alternativeName>
    <alternativeName>
        <fullName evidence="9">Phosphomannose isomerase</fullName>
    </alternativeName>
</protein>
<dbReference type="PANTHER" id="PTHR10309">
    <property type="entry name" value="MANNOSE-6-PHOSPHATE ISOMERASE"/>
    <property type="match status" value="1"/>
</dbReference>
<proteinExistence type="inferred from homology"/>
<evidence type="ECO:0000256" key="9">
    <source>
        <dbReference type="ARBA" id="ARBA00030762"/>
    </source>
</evidence>
<keyword evidence="7 16" id="KW-0413">Isomerase</keyword>
<comment type="pathway">
    <text evidence="2 12">Nucleotide-sugar biosynthesis; GDP-alpha-D-mannose biosynthesis; alpha-D-mannose 1-phosphate from D-fructose 6-phosphate: step 1/2.</text>
</comment>
<evidence type="ECO:0000256" key="11">
    <source>
        <dbReference type="PIRSR" id="PIRSR001480-2"/>
    </source>
</evidence>
<evidence type="ECO:0000256" key="4">
    <source>
        <dbReference type="ARBA" id="ARBA00011956"/>
    </source>
</evidence>
<dbReference type="GO" id="GO:0008270">
    <property type="term" value="F:zinc ion binding"/>
    <property type="evidence" value="ECO:0007669"/>
    <property type="project" value="InterPro"/>
</dbReference>